<reference evidence="1" key="1">
    <citation type="submission" date="2020-08" db="EMBL/GenBank/DDBJ databases">
        <title>Genome sequencing and assembly of the red palm weevil Rhynchophorus ferrugineus.</title>
        <authorList>
            <person name="Dias G.B."/>
            <person name="Bergman C.M."/>
            <person name="Manee M."/>
        </authorList>
    </citation>
    <scope>NUCLEOTIDE SEQUENCE</scope>
    <source>
        <strain evidence="1">AA-2017</strain>
        <tissue evidence="1">Whole larva</tissue>
    </source>
</reference>
<comment type="caution">
    <text evidence="1">The sequence shown here is derived from an EMBL/GenBank/DDBJ whole genome shotgun (WGS) entry which is preliminary data.</text>
</comment>
<evidence type="ECO:0000313" key="1">
    <source>
        <dbReference type="EMBL" id="KAF7284803.1"/>
    </source>
</evidence>
<dbReference type="AlphaFoldDB" id="A0A834MIC5"/>
<dbReference type="Proteomes" id="UP000625711">
    <property type="component" value="Unassembled WGS sequence"/>
</dbReference>
<gene>
    <name evidence="1" type="ORF">GWI33_021561</name>
</gene>
<accession>A0A834MIC5</accession>
<organism evidence="1 2">
    <name type="scientific">Rhynchophorus ferrugineus</name>
    <name type="common">Red palm weevil</name>
    <name type="synonym">Curculio ferrugineus</name>
    <dbReference type="NCBI Taxonomy" id="354439"/>
    <lineage>
        <taxon>Eukaryota</taxon>
        <taxon>Metazoa</taxon>
        <taxon>Ecdysozoa</taxon>
        <taxon>Arthropoda</taxon>
        <taxon>Hexapoda</taxon>
        <taxon>Insecta</taxon>
        <taxon>Pterygota</taxon>
        <taxon>Neoptera</taxon>
        <taxon>Endopterygota</taxon>
        <taxon>Coleoptera</taxon>
        <taxon>Polyphaga</taxon>
        <taxon>Cucujiformia</taxon>
        <taxon>Curculionidae</taxon>
        <taxon>Dryophthorinae</taxon>
        <taxon>Rhynchophorus</taxon>
    </lineage>
</organism>
<proteinExistence type="predicted"/>
<sequence>MFPANRRSLTSIPSAFTLPPAAASLILRRLHSPLSAGDTDWEAMSRPVWLTHPIATPEGCRPFLGAVPIPIYQHRRQSTASLIVSRLVVMGNFSYPLPHSADDGTSATPHFGCTCRSRGARVTHERGYCLAFGIDPSGSGSGESAT</sequence>
<protein>
    <submittedName>
        <fullName evidence="1">Uncharacterized protein</fullName>
    </submittedName>
</protein>
<dbReference type="EMBL" id="JAACXV010000069">
    <property type="protein sequence ID" value="KAF7284803.1"/>
    <property type="molecule type" value="Genomic_DNA"/>
</dbReference>
<keyword evidence="2" id="KW-1185">Reference proteome</keyword>
<evidence type="ECO:0000313" key="2">
    <source>
        <dbReference type="Proteomes" id="UP000625711"/>
    </source>
</evidence>
<name>A0A834MIC5_RHYFE</name>